<dbReference type="OrthoDB" id="496981at2759"/>
<evidence type="ECO:0000313" key="3">
    <source>
        <dbReference type="Proteomes" id="UP001165063"/>
    </source>
</evidence>
<comment type="caution">
    <text evidence="2">The sequence shown here is derived from an EMBL/GenBank/DDBJ whole genome shotgun (WGS) entry which is preliminary data.</text>
</comment>
<dbReference type="Pfam" id="PF00300">
    <property type="entry name" value="His_Phos_1"/>
    <property type="match status" value="1"/>
</dbReference>
<dbReference type="Proteomes" id="UP001165063">
    <property type="component" value="Unassembled WGS sequence"/>
</dbReference>
<feature type="signal peptide" evidence="1">
    <location>
        <begin position="1"/>
        <end position="20"/>
    </location>
</feature>
<proteinExistence type="predicted"/>
<dbReference type="AlphaFoldDB" id="A0A9W6YYK0"/>
<name>A0A9W6YYK0_AMBMO</name>
<dbReference type="PANTHER" id="PTHR48100:SF1">
    <property type="entry name" value="HISTIDINE PHOSPHATASE FAMILY PROTEIN-RELATED"/>
    <property type="match status" value="1"/>
</dbReference>
<organism evidence="2 3">
    <name type="scientific">Ambrosiozyma monospora</name>
    <name type="common">Yeast</name>
    <name type="synonym">Endomycopsis monosporus</name>
    <dbReference type="NCBI Taxonomy" id="43982"/>
    <lineage>
        <taxon>Eukaryota</taxon>
        <taxon>Fungi</taxon>
        <taxon>Dikarya</taxon>
        <taxon>Ascomycota</taxon>
        <taxon>Saccharomycotina</taxon>
        <taxon>Pichiomycetes</taxon>
        <taxon>Pichiales</taxon>
        <taxon>Pichiaceae</taxon>
        <taxon>Ambrosiozyma</taxon>
    </lineage>
</organism>
<dbReference type="CDD" id="cd07067">
    <property type="entry name" value="HP_PGM_like"/>
    <property type="match status" value="1"/>
</dbReference>
<dbReference type="InterPro" id="IPR013078">
    <property type="entry name" value="His_Pase_superF_clade-1"/>
</dbReference>
<accession>A0A9W6YYK0</accession>
<dbReference type="GO" id="GO:0005737">
    <property type="term" value="C:cytoplasm"/>
    <property type="evidence" value="ECO:0007669"/>
    <property type="project" value="TreeGrafter"/>
</dbReference>
<feature type="chain" id="PRO_5040949702" evidence="1">
    <location>
        <begin position="21"/>
        <end position="284"/>
    </location>
</feature>
<dbReference type="InterPro" id="IPR050275">
    <property type="entry name" value="PGM_Phosphatase"/>
</dbReference>
<dbReference type="InterPro" id="IPR029033">
    <property type="entry name" value="His_PPase_superfam"/>
</dbReference>
<protein>
    <submittedName>
        <fullName evidence="2">Unnamed protein product</fullName>
    </submittedName>
</protein>
<dbReference type="GO" id="GO:0016791">
    <property type="term" value="F:phosphatase activity"/>
    <property type="evidence" value="ECO:0007669"/>
    <property type="project" value="TreeGrafter"/>
</dbReference>
<dbReference type="EMBL" id="BSXU01002587">
    <property type="protein sequence ID" value="GMG38640.1"/>
    <property type="molecule type" value="Genomic_DNA"/>
</dbReference>
<dbReference type="SUPFAM" id="SSF53254">
    <property type="entry name" value="Phosphoglycerate mutase-like"/>
    <property type="match status" value="1"/>
</dbReference>
<evidence type="ECO:0000313" key="2">
    <source>
        <dbReference type="EMBL" id="GMG38640.1"/>
    </source>
</evidence>
<sequence>MMVSISAITPILSFVSSALAFKATQGHYGTYSIVPGFFKQSSNDTNVKTFDYHDNLGLNDNLTWPEFRQQILDLNENAEPGVSYKVIYFGRHGQAWHNAANEFYGEAFWCYYGLFAGNGTVTWGPDPELTPKGIASAKNNSVLIKSLIPEGFPLPQSFYSSPLTRAADTLNYTWFDLVLEPGYASPVFKESLREWIGVGSHTIRRSRAYLEQRYPLFSYEANFPVNDTLYSPYEGETDSAMQWRGKQFLDDVFNSDEAVFISATSHGAIGDESLSWILFLFSWI</sequence>
<reference evidence="2" key="1">
    <citation type="submission" date="2023-04" db="EMBL/GenBank/DDBJ databases">
        <title>Ambrosiozyma monospora NBRC 1965.</title>
        <authorList>
            <person name="Ichikawa N."/>
            <person name="Sato H."/>
            <person name="Tonouchi N."/>
        </authorList>
    </citation>
    <scope>NUCLEOTIDE SEQUENCE</scope>
    <source>
        <strain evidence="2">NBRC 1965</strain>
    </source>
</reference>
<dbReference type="PANTHER" id="PTHR48100">
    <property type="entry name" value="BROAD-SPECIFICITY PHOSPHATASE YOR283W-RELATED"/>
    <property type="match status" value="1"/>
</dbReference>
<dbReference type="Gene3D" id="3.40.50.1240">
    <property type="entry name" value="Phosphoglycerate mutase-like"/>
    <property type="match status" value="1"/>
</dbReference>
<keyword evidence="1" id="KW-0732">Signal</keyword>
<keyword evidence="3" id="KW-1185">Reference proteome</keyword>
<evidence type="ECO:0000256" key="1">
    <source>
        <dbReference type="SAM" id="SignalP"/>
    </source>
</evidence>
<gene>
    <name evidence="2" type="ORF">Amon01_000499500</name>
</gene>